<feature type="compositionally biased region" description="Polar residues" evidence="1">
    <location>
        <begin position="423"/>
        <end position="439"/>
    </location>
</feature>
<dbReference type="InterPro" id="IPR014752">
    <property type="entry name" value="Arrestin-like_C"/>
</dbReference>
<gene>
    <name evidence="2" type="ORF">PCASD_12236</name>
</gene>
<protein>
    <recommendedName>
        <fullName evidence="4">Arrestin-like N-terminal domain-containing protein</fullName>
    </recommendedName>
</protein>
<dbReference type="AlphaFoldDB" id="A0A2N5TAV1"/>
<organism evidence="2 3">
    <name type="scientific">Puccinia coronata f. sp. avenae</name>
    <dbReference type="NCBI Taxonomy" id="200324"/>
    <lineage>
        <taxon>Eukaryota</taxon>
        <taxon>Fungi</taxon>
        <taxon>Dikarya</taxon>
        <taxon>Basidiomycota</taxon>
        <taxon>Pucciniomycotina</taxon>
        <taxon>Pucciniomycetes</taxon>
        <taxon>Pucciniales</taxon>
        <taxon>Pucciniaceae</taxon>
        <taxon>Puccinia</taxon>
    </lineage>
</organism>
<accession>A0A2N5TAV1</accession>
<name>A0A2N5TAV1_9BASI</name>
<evidence type="ECO:0000313" key="2">
    <source>
        <dbReference type="EMBL" id="PLW22602.1"/>
    </source>
</evidence>
<evidence type="ECO:0000256" key="1">
    <source>
        <dbReference type="SAM" id="MobiDB-lite"/>
    </source>
</evidence>
<reference evidence="2 3" key="1">
    <citation type="submission" date="2017-11" db="EMBL/GenBank/DDBJ databases">
        <title>De novo assembly and phasing of dikaryotic genomes from two isolates of Puccinia coronata f. sp. avenae, the causal agent of oat crown rust.</title>
        <authorList>
            <person name="Miller M.E."/>
            <person name="Zhang Y."/>
            <person name="Omidvar V."/>
            <person name="Sperschneider J."/>
            <person name="Schwessinger B."/>
            <person name="Raley C."/>
            <person name="Palmer J.M."/>
            <person name="Garnica D."/>
            <person name="Upadhyaya N."/>
            <person name="Rathjen J."/>
            <person name="Taylor J.M."/>
            <person name="Park R.F."/>
            <person name="Dodds P.N."/>
            <person name="Hirsch C.D."/>
            <person name="Kianian S.F."/>
            <person name="Figueroa M."/>
        </authorList>
    </citation>
    <scope>NUCLEOTIDE SEQUENCE [LARGE SCALE GENOMIC DNA]</scope>
    <source>
        <strain evidence="2">12SD80</strain>
    </source>
</reference>
<feature type="compositionally biased region" description="Polar residues" evidence="1">
    <location>
        <begin position="361"/>
        <end position="382"/>
    </location>
</feature>
<proteinExistence type="predicted"/>
<feature type="compositionally biased region" description="Polar residues" evidence="1">
    <location>
        <begin position="475"/>
        <end position="488"/>
    </location>
</feature>
<feature type="region of interest" description="Disordered" evidence="1">
    <location>
        <begin position="417"/>
        <end position="490"/>
    </location>
</feature>
<feature type="region of interest" description="Disordered" evidence="1">
    <location>
        <begin position="36"/>
        <end position="58"/>
    </location>
</feature>
<sequence length="721" mass="79837">MTISMISISIHNPLVFLHPQPISPTQLNRNHSALSNNTLSSHVSNPTTQPQLISGQQQQHADTNLLLPSIDHINSGGTLLSGSLMLNFSKPKEIRKIIISLCGQSYIGFDDRPYEYQTILSKELEIDLELQLLNNPEQQHPNPGSVYYNSQHKTYIMDKGHYCFNWSFILPPDLSPYERCEFGRTTHKVIAKVKLGSGPGLGFRSIGKNLTSILLGGGGAGHEMKTKSYFVAISDPSGNNDDLTKDLGLNINLTDQSEQLGPYTLSASSCYFTVAGLLSVKFKLEKIPQRNKKIKIYKIACLIKQQYRLTSIKDKNSKTGRPAESRPPPKKIKVFVLDHSNVPKIRQFYPHAHPFNHTESENCSSDYEYSNSNQDQTSSNLVPISHSHLPMPHSQENAHLQLAQAEQTLLHSSLCTEPLEQPPSANNHSSSTNDPATIMSQSHSQNNTTSQATTSSGYQRTHSSHHSIPARPFENFSSNNSPEPQSDQDIPLVTLTDDHASWEIEHIGRLPTDDVIRPSTNSGTQTNIQIFHTLIFEIHFSVENDWNIGQAEDPAALSNSKNFKSNKSLPPKPILQKVLSIKKSVQISSCCCMVENLVLPPYSTFDPNAEFVQDPTPSHAARRFKCVCGISTDVLLKTQNPNNIQSVPNSDQQQLALPTVSSISSSDSSSVTTSSLTFHPTKSTASFSPNLISSESLLDHPSSRIQNCNLNHFDNAFIHVK</sequence>
<dbReference type="Proteomes" id="UP000235392">
    <property type="component" value="Unassembled WGS sequence"/>
</dbReference>
<feature type="compositionally biased region" description="Low complexity" evidence="1">
    <location>
        <begin position="440"/>
        <end position="456"/>
    </location>
</feature>
<dbReference type="EMBL" id="PGCI01000658">
    <property type="protein sequence ID" value="PLW22602.1"/>
    <property type="molecule type" value="Genomic_DNA"/>
</dbReference>
<comment type="caution">
    <text evidence="2">The sequence shown here is derived from an EMBL/GenBank/DDBJ whole genome shotgun (WGS) entry which is preliminary data.</text>
</comment>
<dbReference type="Gene3D" id="2.60.40.640">
    <property type="match status" value="1"/>
</dbReference>
<evidence type="ECO:0000313" key="3">
    <source>
        <dbReference type="Proteomes" id="UP000235392"/>
    </source>
</evidence>
<feature type="region of interest" description="Disordered" evidence="1">
    <location>
        <begin position="353"/>
        <end position="392"/>
    </location>
</feature>
<evidence type="ECO:0008006" key="4">
    <source>
        <dbReference type="Google" id="ProtNLM"/>
    </source>
</evidence>